<reference evidence="3" key="1">
    <citation type="journal article" date="2023" name="Mol. Biol. Evol.">
        <title>Third-Generation Sequencing Reveals the Adaptive Role of the Epigenome in Three Deep-Sea Polychaetes.</title>
        <authorList>
            <person name="Perez M."/>
            <person name="Aroh O."/>
            <person name="Sun Y."/>
            <person name="Lan Y."/>
            <person name="Juniper S.K."/>
            <person name="Young C.R."/>
            <person name="Angers B."/>
            <person name="Qian P.Y."/>
        </authorList>
    </citation>
    <scope>NUCLEOTIDE SEQUENCE</scope>
    <source>
        <strain evidence="3">P08H-3</strain>
    </source>
</reference>
<evidence type="ECO:0000313" key="3">
    <source>
        <dbReference type="EMBL" id="KAK2155638.1"/>
    </source>
</evidence>
<comment type="caution">
    <text evidence="3">The sequence shown here is derived from an EMBL/GenBank/DDBJ whole genome shotgun (WGS) entry which is preliminary data.</text>
</comment>
<dbReference type="EMBL" id="JAODUP010000235">
    <property type="protein sequence ID" value="KAK2155638.1"/>
    <property type="molecule type" value="Genomic_DNA"/>
</dbReference>
<keyword evidence="4" id="KW-1185">Reference proteome</keyword>
<evidence type="ECO:0000256" key="1">
    <source>
        <dbReference type="SAM" id="SignalP"/>
    </source>
</evidence>
<accession>A0AAD9JNC7</accession>
<evidence type="ECO:0000259" key="2">
    <source>
        <dbReference type="PROSITE" id="PS50835"/>
    </source>
</evidence>
<organism evidence="3 4">
    <name type="scientific">Paralvinella palmiformis</name>
    <dbReference type="NCBI Taxonomy" id="53620"/>
    <lineage>
        <taxon>Eukaryota</taxon>
        <taxon>Metazoa</taxon>
        <taxon>Spiralia</taxon>
        <taxon>Lophotrochozoa</taxon>
        <taxon>Annelida</taxon>
        <taxon>Polychaeta</taxon>
        <taxon>Sedentaria</taxon>
        <taxon>Canalipalpata</taxon>
        <taxon>Terebellida</taxon>
        <taxon>Terebelliformia</taxon>
        <taxon>Alvinellidae</taxon>
        <taxon>Paralvinella</taxon>
    </lineage>
</organism>
<dbReference type="InterPro" id="IPR007110">
    <property type="entry name" value="Ig-like_dom"/>
</dbReference>
<protein>
    <recommendedName>
        <fullName evidence="2">Ig-like domain-containing protein</fullName>
    </recommendedName>
</protein>
<dbReference type="Proteomes" id="UP001208570">
    <property type="component" value="Unassembled WGS sequence"/>
</dbReference>
<keyword evidence="1" id="KW-0732">Signal</keyword>
<name>A0AAD9JNC7_9ANNE</name>
<feature type="domain" description="Ig-like" evidence="2">
    <location>
        <begin position="123"/>
        <end position="188"/>
    </location>
</feature>
<feature type="signal peptide" evidence="1">
    <location>
        <begin position="1"/>
        <end position="23"/>
    </location>
</feature>
<dbReference type="PROSITE" id="PS50835">
    <property type="entry name" value="IG_LIKE"/>
    <property type="match status" value="1"/>
</dbReference>
<sequence length="234" mass="26951">MMLFNGIGVIYLAAFVLFGPISARHLDEKDPGRMITFKCDDQPPTNSSVAVRWNINGLLIKRQHLKHIRAWQVNSNYLHGNDLKLTPQPSSLTTSTLYCMIKGKYKWNVKKVFNLVKDIDRRPGGSVLQRHPMKQTCLLYRDKVLTLNCRGAVKYENIIKWQWSRNGQQITEHDSPELVVEKAGNYVCSYNQHRGNGKDLLRFKVRTASGDSSSTEFLGDWAFFKYADRQLDQN</sequence>
<feature type="chain" id="PRO_5042111495" description="Ig-like domain-containing protein" evidence="1">
    <location>
        <begin position="24"/>
        <end position="234"/>
    </location>
</feature>
<dbReference type="AlphaFoldDB" id="A0AAD9JNC7"/>
<evidence type="ECO:0000313" key="4">
    <source>
        <dbReference type="Proteomes" id="UP001208570"/>
    </source>
</evidence>
<gene>
    <name evidence="3" type="ORF">LSH36_235g03026</name>
</gene>
<proteinExistence type="predicted"/>
<dbReference type="Pfam" id="PF13895">
    <property type="entry name" value="Ig_2"/>
    <property type="match status" value="1"/>
</dbReference>